<sequence>MGLVWAMSIPALFVLLFVLAVLEVWGGRYLPWRRRSGRTAASVGAEEMVAFLYGTKRHELDQRQAEVMLVQSEEDGAPPRDRVDLDSGKMVFTPRGHTR</sequence>
<dbReference type="InterPro" id="IPR045684">
    <property type="entry name" value="DUF6191"/>
</dbReference>
<feature type="region of interest" description="Disordered" evidence="1">
    <location>
        <begin position="71"/>
        <end position="99"/>
    </location>
</feature>
<name>A0ABW5GGF3_9PSEU</name>
<dbReference type="RefSeq" id="WP_345395055.1">
    <property type="nucleotide sequence ID" value="NZ_BAABHG010000007.1"/>
</dbReference>
<dbReference type="Proteomes" id="UP001597419">
    <property type="component" value="Unassembled WGS sequence"/>
</dbReference>
<organism evidence="2 3">
    <name type="scientific">Amycolatopsis samaneae</name>
    <dbReference type="NCBI Taxonomy" id="664691"/>
    <lineage>
        <taxon>Bacteria</taxon>
        <taxon>Bacillati</taxon>
        <taxon>Actinomycetota</taxon>
        <taxon>Actinomycetes</taxon>
        <taxon>Pseudonocardiales</taxon>
        <taxon>Pseudonocardiaceae</taxon>
        <taxon>Amycolatopsis</taxon>
    </lineage>
</organism>
<dbReference type="Pfam" id="PF19690">
    <property type="entry name" value="DUF6191"/>
    <property type="match status" value="1"/>
</dbReference>
<protein>
    <submittedName>
        <fullName evidence="2">DUF6191 domain-containing protein</fullName>
    </submittedName>
</protein>
<gene>
    <name evidence="2" type="ORF">ACFSYJ_06660</name>
</gene>
<feature type="compositionally biased region" description="Basic and acidic residues" evidence="1">
    <location>
        <begin position="77"/>
        <end position="87"/>
    </location>
</feature>
<evidence type="ECO:0000256" key="1">
    <source>
        <dbReference type="SAM" id="MobiDB-lite"/>
    </source>
</evidence>
<keyword evidence="3" id="KW-1185">Reference proteome</keyword>
<dbReference type="EMBL" id="JBHUKU010000003">
    <property type="protein sequence ID" value="MFD2458269.1"/>
    <property type="molecule type" value="Genomic_DNA"/>
</dbReference>
<comment type="caution">
    <text evidence="2">The sequence shown here is derived from an EMBL/GenBank/DDBJ whole genome shotgun (WGS) entry which is preliminary data.</text>
</comment>
<evidence type="ECO:0000313" key="3">
    <source>
        <dbReference type="Proteomes" id="UP001597419"/>
    </source>
</evidence>
<proteinExistence type="predicted"/>
<reference evidence="3" key="1">
    <citation type="journal article" date="2019" name="Int. J. Syst. Evol. Microbiol.">
        <title>The Global Catalogue of Microorganisms (GCM) 10K type strain sequencing project: providing services to taxonomists for standard genome sequencing and annotation.</title>
        <authorList>
            <consortium name="The Broad Institute Genomics Platform"/>
            <consortium name="The Broad Institute Genome Sequencing Center for Infectious Disease"/>
            <person name="Wu L."/>
            <person name="Ma J."/>
        </authorList>
    </citation>
    <scope>NUCLEOTIDE SEQUENCE [LARGE SCALE GENOMIC DNA]</scope>
    <source>
        <strain evidence="3">CGMCC 4.7643</strain>
    </source>
</reference>
<evidence type="ECO:0000313" key="2">
    <source>
        <dbReference type="EMBL" id="MFD2458269.1"/>
    </source>
</evidence>
<accession>A0ABW5GGF3</accession>